<name>A0A3B3R5H0_9TELE</name>
<keyword evidence="3" id="KW-0176">Collagen</keyword>
<comment type="subcellular location">
    <subcellularLocation>
        <location evidence="1">Secreted</location>
    </subcellularLocation>
</comment>
<dbReference type="PROSITE" id="PS51461">
    <property type="entry name" value="NC1_FIB"/>
    <property type="match status" value="1"/>
</dbReference>
<dbReference type="GO" id="GO:0005581">
    <property type="term" value="C:collagen trimer"/>
    <property type="evidence" value="ECO:0007669"/>
    <property type="project" value="UniProtKB-KW"/>
</dbReference>
<reference evidence="5" key="2">
    <citation type="submission" date="2025-09" db="UniProtKB">
        <authorList>
            <consortium name="Ensembl"/>
        </authorList>
    </citation>
    <scope>IDENTIFICATION</scope>
</reference>
<accession>A0A3B3R5H0</accession>
<protein>
    <recommendedName>
        <fullName evidence="4">Fibrillar collagen NC1 domain-containing protein</fullName>
    </recommendedName>
</protein>
<dbReference type="GO" id="GO:0005576">
    <property type="term" value="C:extracellular region"/>
    <property type="evidence" value="ECO:0007669"/>
    <property type="project" value="UniProtKB-SubCell"/>
</dbReference>
<evidence type="ECO:0000313" key="6">
    <source>
        <dbReference type="Proteomes" id="UP000261540"/>
    </source>
</evidence>
<dbReference type="AlphaFoldDB" id="A0A3B3R5H0"/>
<dbReference type="GeneTree" id="ENSGT00940000163583"/>
<organism evidence="5 6">
    <name type="scientific">Paramormyrops kingsleyae</name>
    <dbReference type="NCBI Taxonomy" id="1676925"/>
    <lineage>
        <taxon>Eukaryota</taxon>
        <taxon>Metazoa</taxon>
        <taxon>Chordata</taxon>
        <taxon>Craniata</taxon>
        <taxon>Vertebrata</taxon>
        <taxon>Euteleostomi</taxon>
        <taxon>Actinopterygii</taxon>
        <taxon>Neopterygii</taxon>
        <taxon>Teleostei</taxon>
        <taxon>Osteoglossocephala</taxon>
        <taxon>Osteoglossomorpha</taxon>
        <taxon>Osteoglossiformes</taxon>
        <taxon>Mormyridae</taxon>
        <taxon>Paramormyrops</taxon>
    </lineage>
</organism>
<evidence type="ECO:0000259" key="4">
    <source>
        <dbReference type="PROSITE" id="PS51461"/>
    </source>
</evidence>
<keyword evidence="2" id="KW-0964">Secreted</keyword>
<dbReference type="Pfam" id="PF01410">
    <property type="entry name" value="COLFI"/>
    <property type="match status" value="1"/>
</dbReference>
<evidence type="ECO:0000256" key="1">
    <source>
        <dbReference type="ARBA" id="ARBA00004613"/>
    </source>
</evidence>
<dbReference type="STRING" id="1676925.ENSPKIP00000014017"/>
<dbReference type="GO" id="GO:0005201">
    <property type="term" value="F:extracellular matrix structural constituent"/>
    <property type="evidence" value="ECO:0007669"/>
    <property type="project" value="InterPro"/>
</dbReference>
<proteinExistence type="predicted"/>
<sequence length="113" mass="12902">MKFLHLLSTEATQTIAVRCLSTAASKTTNSDWLKKSVSFVGWNGQMLEDYTLLEPHVLLDGCKIQDGSWHQSHFFFRTQDSQKLPVVNFQVFPAAQQGYHRRQDLEVGPVCFL</sequence>
<evidence type="ECO:0000256" key="2">
    <source>
        <dbReference type="ARBA" id="ARBA00022525"/>
    </source>
</evidence>
<dbReference type="InterPro" id="IPR000885">
    <property type="entry name" value="Fib_collagen_C"/>
</dbReference>
<evidence type="ECO:0000313" key="5">
    <source>
        <dbReference type="Ensembl" id="ENSPKIP00000014017.1"/>
    </source>
</evidence>
<dbReference type="Gene3D" id="2.60.120.1000">
    <property type="match status" value="1"/>
</dbReference>
<reference evidence="5" key="1">
    <citation type="submission" date="2025-08" db="UniProtKB">
        <authorList>
            <consortium name="Ensembl"/>
        </authorList>
    </citation>
    <scope>IDENTIFICATION</scope>
</reference>
<keyword evidence="6" id="KW-1185">Reference proteome</keyword>
<evidence type="ECO:0000256" key="3">
    <source>
        <dbReference type="ARBA" id="ARBA00023119"/>
    </source>
</evidence>
<feature type="domain" description="Fibrillar collagen NC1" evidence="4">
    <location>
        <begin position="1"/>
        <end position="113"/>
    </location>
</feature>
<dbReference type="Ensembl" id="ENSPKIT00000038454.1">
    <property type="protein sequence ID" value="ENSPKIP00000014017.1"/>
    <property type="gene ID" value="ENSPKIG00000001234.1"/>
</dbReference>
<dbReference type="Proteomes" id="UP000261540">
    <property type="component" value="Unplaced"/>
</dbReference>